<comment type="caution">
    <text evidence="9">The sequence shown here is derived from an EMBL/GenBank/DDBJ whole genome shotgun (WGS) entry which is preliminary data.</text>
</comment>
<keyword evidence="10" id="KW-1185">Reference proteome</keyword>
<keyword evidence="1" id="KW-0813">Transport</keyword>
<keyword evidence="4" id="KW-0677">Repeat</keyword>
<dbReference type="InterPro" id="IPR017896">
    <property type="entry name" value="4Fe4S_Fe-S-bd"/>
</dbReference>
<organism evidence="9 10">
    <name type="scientific">Thiovibrio frasassiensis</name>
    <dbReference type="NCBI Taxonomy" id="2984131"/>
    <lineage>
        <taxon>Bacteria</taxon>
        <taxon>Pseudomonadati</taxon>
        <taxon>Thermodesulfobacteriota</taxon>
        <taxon>Desulfobulbia</taxon>
        <taxon>Desulfobulbales</taxon>
        <taxon>Thiovibrionaceae</taxon>
        <taxon>Thiovibrio</taxon>
    </lineage>
</organism>
<proteinExistence type="predicted"/>
<dbReference type="AlphaFoldDB" id="A0A9X4RLS4"/>
<dbReference type="PROSITE" id="PS51379">
    <property type="entry name" value="4FE4S_FER_2"/>
    <property type="match status" value="3"/>
</dbReference>
<dbReference type="PROSITE" id="PS00198">
    <property type="entry name" value="4FE4S_FER_1"/>
    <property type="match status" value="1"/>
</dbReference>
<keyword evidence="7" id="KW-0411">Iron-sulfur</keyword>
<feature type="domain" description="4Fe-4S ferredoxin-type" evidence="8">
    <location>
        <begin position="93"/>
        <end position="126"/>
    </location>
</feature>
<feature type="domain" description="4Fe-4S ferredoxin-type" evidence="8">
    <location>
        <begin position="182"/>
        <end position="213"/>
    </location>
</feature>
<evidence type="ECO:0000256" key="5">
    <source>
        <dbReference type="ARBA" id="ARBA00022982"/>
    </source>
</evidence>
<evidence type="ECO:0000256" key="2">
    <source>
        <dbReference type="ARBA" id="ARBA00022485"/>
    </source>
</evidence>
<dbReference type="NCBIfam" id="NF007012">
    <property type="entry name" value="PRK09476.1"/>
    <property type="match status" value="1"/>
</dbReference>
<keyword evidence="6" id="KW-0408">Iron</keyword>
<dbReference type="PANTHER" id="PTHR42859">
    <property type="entry name" value="OXIDOREDUCTASE"/>
    <property type="match status" value="1"/>
</dbReference>
<dbReference type="CDD" id="cd16373">
    <property type="entry name" value="DMSOR_beta_like"/>
    <property type="match status" value="1"/>
</dbReference>
<gene>
    <name evidence="9" type="primary">napG</name>
    <name evidence="9" type="ORF">OLX77_05630</name>
</gene>
<evidence type="ECO:0000256" key="4">
    <source>
        <dbReference type="ARBA" id="ARBA00022737"/>
    </source>
</evidence>
<dbReference type="NCBIfam" id="TIGR00397">
    <property type="entry name" value="mauM_napG"/>
    <property type="match status" value="1"/>
</dbReference>
<name>A0A9X4RLS4_9BACT</name>
<dbReference type="InterPro" id="IPR050294">
    <property type="entry name" value="RnfB_subfamily"/>
</dbReference>
<dbReference type="PANTHER" id="PTHR42859:SF10">
    <property type="entry name" value="DIMETHYLSULFOXIDE REDUCTASE CHAIN B"/>
    <property type="match status" value="1"/>
</dbReference>
<keyword evidence="2" id="KW-0004">4Fe-4S</keyword>
<feature type="domain" description="4Fe-4S ferredoxin-type" evidence="8">
    <location>
        <begin position="56"/>
        <end position="86"/>
    </location>
</feature>
<dbReference type="GO" id="GO:0046872">
    <property type="term" value="F:metal ion binding"/>
    <property type="evidence" value="ECO:0007669"/>
    <property type="project" value="UniProtKB-KW"/>
</dbReference>
<evidence type="ECO:0000313" key="9">
    <source>
        <dbReference type="EMBL" id="MDG4475640.1"/>
    </source>
</evidence>
<dbReference type="RefSeq" id="WP_307632613.1">
    <property type="nucleotide sequence ID" value="NZ_JAPHEH010000001.1"/>
</dbReference>
<dbReference type="GO" id="GO:0051539">
    <property type="term" value="F:4 iron, 4 sulfur cluster binding"/>
    <property type="evidence" value="ECO:0007669"/>
    <property type="project" value="UniProtKB-KW"/>
</dbReference>
<reference evidence="9" key="1">
    <citation type="journal article" date="2022" name="bioRxiv">
        <title>Thiovibrio frasassiensisgen. nov., sp. nov., an autotrophic, elemental sulfur disproportionating bacterium isolated from sulfidic karst sediment, and proposal of Thiovibrionaceae fam. nov.</title>
        <authorList>
            <person name="Aronson H."/>
            <person name="Thomas C."/>
            <person name="Bhattacharyya M."/>
            <person name="Eckstein S."/>
            <person name="Jensen S."/>
            <person name="Barco R."/>
            <person name="Macalady J."/>
            <person name="Amend J."/>
        </authorList>
    </citation>
    <scope>NUCLEOTIDE SEQUENCE</scope>
    <source>
        <strain evidence="9">RS19-109</strain>
    </source>
</reference>
<dbReference type="Gene3D" id="3.30.70.20">
    <property type="match status" value="2"/>
</dbReference>
<reference evidence="9" key="2">
    <citation type="submission" date="2022-10" db="EMBL/GenBank/DDBJ databases">
        <authorList>
            <person name="Aronson H.S."/>
        </authorList>
    </citation>
    <scope>NUCLEOTIDE SEQUENCE</scope>
    <source>
        <strain evidence="9">RS19-109</strain>
    </source>
</reference>
<evidence type="ECO:0000313" key="10">
    <source>
        <dbReference type="Proteomes" id="UP001154240"/>
    </source>
</evidence>
<dbReference type="EMBL" id="JAPHEH010000001">
    <property type="protein sequence ID" value="MDG4475640.1"/>
    <property type="molecule type" value="Genomic_DNA"/>
</dbReference>
<evidence type="ECO:0000256" key="6">
    <source>
        <dbReference type="ARBA" id="ARBA00023004"/>
    </source>
</evidence>
<sequence length="262" mass="29139">MTETKYHDGQSSERRKFLLETARTACGVALFGLGLGLYGNKQAVARPVYTMRPPGALPDKKFLAACIRCGQCVRACPYKTLRLAKPEEEVATGTPYFSARQIPCELCEKRPCIRACPTGALDPLLTDIYKARMGLAVLIDRENCLNFLGLRCDVCYRNCPLIDKAITLNPLHNQRSGKHTLFLPEVHSKHCTGCGKCEKSCVLEKAAIKVVPLALAQGELGHHYRLGWEEKTKAGKSLIPEQLDLPDRMPEFTTPITPEWKP</sequence>
<keyword evidence="5" id="KW-0249">Electron transport</keyword>
<dbReference type="Proteomes" id="UP001154240">
    <property type="component" value="Unassembled WGS sequence"/>
</dbReference>
<dbReference type="InterPro" id="IPR004494">
    <property type="entry name" value="MauM_NapG"/>
</dbReference>
<protein>
    <submittedName>
        <fullName evidence="9">Ferredoxin-type protein NapG</fullName>
    </submittedName>
</protein>
<dbReference type="InterPro" id="IPR017900">
    <property type="entry name" value="4Fe4S_Fe_S_CS"/>
</dbReference>
<evidence type="ECO:0000256" key="7">
    <source>
        <dbReference type="ARBA" id="ARBA00023014"/>
    </source>
</evidence>
<keyword evidence="3" id="KW-0479">Metal-binding</keyword>
<evidence type="ECO:0000256" key="3">
    <source>
        <dbReference type="ARBA" id="ARBA00022723"/>
    </source>
</evidence>
<accession>A0A9X4RLS4</accession>
<dbReference type="Pfam" id="PF12838">
    <property type="entry name" value="Fer4_7"/>
    <property type="match status" value="2"/>
</dbReference>
<evidence type="ECO:0000259" key="8">
    <source>
        <dbReference type="PROSITE" id="PS51379"/>
    </source>
</evidence>
<evidence type="ECO:0000256" key="1">
    <source>
        <dbReference type="ARBA" id="ARBA00022448"/>
    </source>
</evidence>
<dbReference type="SUPFAM" id="SSF54862">
    <property type="entry name" value="4Fe-4S ferredoxins"/>
    <property type="match status" value="1"/>
</dbReference>